<dbReference type="RefSeq" id="WP_153532694.1">
    <property type="nucleotide sequence ID" value="NZ_WEGH01000002.1"/>
</dbReference>
<protein>
    <recommendedName>
        <fullName evidence="4">DUF4352 domain-containing protein</fullName>
    </recommendedName>
</protein>
<name>A0A7K0BTI3_9ACTN</name>
<keyword evidence="3" id="KW-1185">Reference proteome</keyword>
<dbReference type="OrthoDB" id="3472883at2"/>
<dbReference type="AlphaFoldDB" id="A0A7K0BTI3"/>
<comment type="caution">
    <text evidence="2">The sequence shown here is derived from an EMBL/GenBank/DDBJ whole genome shotgun (WGS) entry which is preliminary data.</text>
</comment>
<keyword evidence="1" id="KW-1133">Transmembrane helix</keyword>
<organism evidence="2 3">
    <name type="scientific">Actinomadura macrotermitis</name>
    <dbReference type="NCBI Taxonomy" id="2585200"/>
    <lineage>
        <taxon>Bacteria</taxon>
        <taxon>Bacillati</taxon>
        <taxon>Actinomycetota</taxon>
        <taxon>Actinomycetes</taxon>
        <taxon>Streptosporangiales</taxon>
        <taxon>Thermomonosporaceae</taxon>
        <taxon>Actinomadura</taxon>
    </lineage>
</organism>
<keyword evidence="1" id="KW-0472">Membrane</keyword>
<evidence type="ECO:0008006" key="4">
    <source>
        <dbReference type="Google" id="ProtNLM"/>
    </source>
</evidence>
<feature type="transmembrane region" description="Helical" evidence="1">
    <location>
        <begin position="6"/>
        <end position="26"/>
    </location>
</feature>
<evidence type="ECO:0000313" key="3">
    <source>
        <dbReference type="Proteomes" id="UP000487268"/>
    </source>
</evidence>
<evidence type="ECO:0000313" key="2">
    <source>
        <dbReference type="EMBL" id="MQY04461.1"/>
    </source>
</evidence>
<gene>
    <name evidence="2" type="ORF">ACRB68_25150</name>
</gene>
<accession>A0A7K0BTI3</accession>
<evidence type="ECO:0000256" key="1">
    <source>
        <dbReference type="SAM" id="Phobius"/>
    </source>
</evidence>
<keyword evidence="1" id="KW-0812">Transmembrane</keyword>
<dbReference type="EMBL" id="WEGH01000002">
    <property type="protein sequence ID" value="MQY04461.1"/>
    <property type="molecule type" value="Genomic_DNA"/>
</dbReference>
<dbReference type="Proteomes" id="UP000487268">
    <property type="component" value="Unassembled WGS sequence"/>
</dbReference>
<reference evidence="2 3" key="1">
    <citation type="submission" date="2019-10" db="EMBL/GenBank/DDBJ databases">
        <title>Actinomadura rubteroloni sp. nov. and Actinomadura macrotermitis sp. nov., isolated from the gut of fungus growing-termite Macrotermes natalensis.</title>
        <authorList>
            <person name="Benndorf R."/>
            <person name="Martin K."/>
            <person name="Kuefner M."/>
            <person name="De Beer W."/>
            <person name="Kaster A.-K."/>
            <person name="Vollmers J."/>
            <person name="Poulsen M."/>
            <person name="Beemelmanns C."/>
        </authorList>
    </citation>
    <scope>NUCLEOTIDE SEQUENCE [LARGE SCALE GENOMIC DNA]</scope>
    <source>
        <strain evidence="2 3">RB68</strain>
    </source>
</reference>
<sequence length="193" mass="20662">MNAQQVLVRGGAGVLGAALLAGAMWLHTVRPRAEARVLEPIRSEGRVGEVVANREFSVRVERVTAARALARAVPRRRTPPVRTDGVYVIVRARATSGREPVRLQTARLVTAKGNTYWKADRPDAAAPSEPILQPLLWSPVTWVFEVPRDQVAGARLLVGTGGLLPQLSAAAEIDLGLGGDVPVAALYDPGTER</sequence>
<proteinExistence type="predicted"/>